<dbReference type="Gene3D" id="3.30.70.1440">
    <property type="entry name" value="Multidrug efflux transporter AcrB pore domain"/>
    <property type="match status" value="1"/>
</dbReference>
<dbReference type="SUPFAM" id="SSF82866">
    <property type="entry name" value="Multidrug efflux transporter AcrB transmembrane domain"/>
    <property type="match status" value="2"/>
</dbReference>
<dbReference type="Gene3D" id="3.30.70.1430">
    <property type="entry name" value="Multidrug efflux transporter AcrB pore domain"/>
    <property type="match status" value="2"/>
</dbReference>
<evidence type="ECO:0000313" key="2">
    <source>
        <dbReference type="EMBL" id="ONG41600.1"/>
    </source>
</evidence>
<name>A0A1S8CYQ7_9GAMM</name>
<dbReference type="STRING" id="1907941.BKE30_04000"/>
<keyword evidence="1" id="KW-1133">Transmembrane helix</keyword>
<feature type="transmembrane region" description="Helical" evidence="1">
    <location>
        <begin position="12"/>
        <end position="29"/>
    </location>
</feature>
<feature type="transmembrane region" description="Helical" evidence="1">
    <location>
        <begin position="992"/>
        <end position="1018"/>
    </location>
</feature>
<dbReference type="AlphaFoldDB" id="A0A1S8CYQ7"/>
<keyword evidence="3" id="KW-1185">Reference proteome</keyword>
<accession>A0A1S8CYQ7</accession>
<dbReference type="OrthoDB" id="9757904at2"/>
<evidence type="ECO:0000256" key="1">
    <source>
        <dbReference type="SAM" id="Phobius"/>
    </source>
</evidence>
<comment type="caution">
    <text evidence="2">The sequence shown here is derived from an EMBL/GenBank/DDBJ whole genome shotgun (WGS) entry which is preliminary data.</text>
</comment>
<feature type="transmembrane region" description="Helical" evidence="1">
    <location>
        <begin position="961"/>
        <end position="980"/>
    </location>
</feature>
<dbReference type="PRINTS" id="PR00702">
    <property type="entry name" value="ACRIFLAVINRP"/>
</dbReference>
<evidence type="ECO:0000313" key="3">
    <source>
        <dbReference type="Proteomes" id="UP000192132"/>
    </source>
</evidence>
<organism evidence="2 3">
    <name type="scientific">Alkanindiges hydrocarboniclasticus</name>
    <dbReference type="NCBI Taxonomy" id="1907941"/>
    <lineage>
        <taxon>Bacteria</taxon>
        <taxon>Pseudomonadati</taxon>
        <taxon>Pseudomonadota</taxon>
        <taxon>Gammaproteobacteria</taxon>
        <taxon>Moraxellales</taxon>
        <taxon>Moraxellaceae</taxon>
        <taxon>Alkanindiges</taxon>
    </lineage>
</organism>
<dbReference type="PANTHER" id="PTHR32063">
    <property type="match status" value="1"/>
</dbReference>
<dbReference type="PANTHER" id="PTHR32063:SF0">
    <property type="entry name" value="SWARMING MOTILITY PROTEIN SWRC"/>
    <property type="match status" value="1"/>
</dbReference>
<dbReference type="Pfam" id="PF00873">
    <property type="entry name" value="ACR_tran"/>
    <property type="match status" value="1"/>
</dbReference>
<reference evidence="2 3" key="1">
    <citation type="submission" date="2016-10" db="EMBL/GenBank/DDBJ databases">
        <title>Draft Genome sequence of Alkanindiges sp. strain H1.</title>
        <authorList>
            <person name="Subhash Y."/>
            <person name="Lee S."/>
        </authorList>
    </citation>
    <scope>NUCLEOTIDE SEQUENCE [LARGE SCALE GENOMIC DNA]</scope>
    <source>
        <strain evidence="2 3">H1</strain>
    </source>
</reference>
<dbReference type="InterPro" id="IPR001036">
    <property type="entry name" value="Acrflvin-R"/>
</dbReference>
<feature type="transmembrane region" description="Helical" evidence="1">
    <location>
        <begin position="915"/>
        <end position="940"/>
    </location>
</feature>
<feature type="transmembrane region" description="Helical" evidence="1">
    <location>
        <begin position="333"/>
        <end position="352"/>
    </location>
</feature>
<dbReference type="Gene3D" id="1.20.1640.10">
    <property type="entry name" value="Multidrug efflux transporter AcrB transmembrane domain"/>
    <property type="match status" value="2"/>
</dbReference>
<gene>
    <name evidence="2" type="ORF">BKE30_04000</name>
</gene>
<feature type="transmembrane region" description="Helical" evidence="1">
    <location>
        <begin position="531"/>
        <end position="551"/>
    </location>
</feature>
<feature type="transmembrane region" description="Helical" evidence="1">
    <location>
        <begin position="430"/>
        <end position="452"/>
    </location>
</feature>
<keyword evidence="1" id="KW-0472">Membrane</keyword>
<feature type="transmembrane region" description="Helical" evidence="1">
    <location>
        <begin position="458"/>
        <end position="480"/>
    </location>
</feature>
<proteinExistence type="predicted"/>
<dbReference type="EMBL" id="MLCN01000008">
    <property type="protein sequence ID" value="ONG41600.1"/>
    <property type="molecule type" value="Genomic_DNA"/>
</dbReference>
<dbReference type="RefSeq" id="WP_076877356.1">
    <property type="nucleotide sequence ID" value="NZ_MLCN01000008.1"/>
</dbReference>
<dbReference type="SUPFAM" id="SSF82714">
    <property type="entry name" value="Multidrug efflux transporter AcrB TolC docking domain, DN and DC subdomains"/>
    <property type="match status" value="2"/>
</dbReference>
<keyword evidence="1" id="KW-0812">Transmembrane</keyword>
<feature type="transmembrane region" description="Helical" evidence="1">
    <location>
        <begin position="359"/>
        <end position="379"/>
    </location>
</feature>
<feature type="transmembrane region" description="Helical" evidence="1">
    <location>
        <begin position="860"/>
        <end position="878"/>
    </location>
</feature>
<dbReference type="Proteomes" id="UP000192132">
    <property type="component" value="Unassembled WGS sequence"/>
</dbReference>
<dbReference type="GO" id="GO:0042910">
    <property type="term" value="F:xenobiotic transmembrane transporter activity"/>
    <property type="evidence" value="ECO:0007669"/>
    <property type="project" value="TreeGrafter"/>
</dbReference>
<dbReference type="Gene3D" id="3.30.2090.10">
    <property type="entry name" value="Multidrug efflux transporter AcrB TolC docking domain, DN and DC subdomains"/>
    <property type="match status" value="2"/>
</dbReference>
<protein>
    <submittedName>
        <fullName evidence="2">Nodulation protein NolG</fullName>
    </submittedName>
</protein>
<dbReference type="InterPro" id="IPR027463">
    <property type="entry name" value="AcrB_DN_DC_subdom"/>
</dbReference>
<feature type="transmembrane region" description="Helical" evidence="1">
    <location>
        <begin position="385"/>
        <end position="409"/>
    </location>
</feature>
<dbReference type="GO" id="GO:0005886">
    <property type="term" value="C:plasma membrane"/>
    <property type="evidence" value="ECO:0007669"/>
    <property type="project" value="TreeGrafter"/>
</dbReference>
<dbReference type="Gene3D" id="3.30.70.1320">
    <property type="entry name" value="Multidrug efflux transporter AcrB pore domain like"/>
    <property type="match status" value="1"/>
</dbReference>
<dbReference type="SUPFAM" id="SSF82693">
    <property type="entry name" value="Multidrug efflux transporter AcrB pore domain, PN1, PN2, PC1 and PC2 subdomains"/>
    <property type="match status" value="3"/>
</dbReference>
<feature type="transmembrane region" description="Helical" evidence="1">
    <location>
        <begin position="885"/>
        <end position="909"/>
    </location>
</feature>
<sequence>MWLTRISVNNPVFTAMLMLALMVTGLASWQRMTVEEFPDIDFPYVVVYTTYPGASPEMVESDVTKKLEDSINTISGVKQVISSSSEGLSTVIVEFNLDVPSTLAAQDVRDKIAIVQPQLRDEVEDPLIERYNPSDAPVLSVIFRSNNMPMRDLSNYLDQRIIPQLRTISGVGNVNMLGDVQRQIRIEVMPERMQALGVSINQIIEVLRTENLQLPSGTLKRGNQELVVEVKGRLQNPIDFNRLIVARRNQTPIYLSQVANVVDSQAEADTGAYFNGNNAVSLDILKTSDANVIKVVDQSKAVLADIKQQLPAGVTFTLSSDRAKSIRASISDVVRTLIEGGVLAIFIVLLFLGSWRSTIITGLTLPISLFGTLAVIWAFGFSINLMTLMAMALCIGLLIDDAIVVRENIVRHAAMGKDHKQAALDGTREIGLAVLATTLTIVAVFLPVAFMGGIIGRFFYQFGVAVSAAVLLSMFVSFTLDPMLSAIWPEKPESDKKKNWFQRFLDASAQQIDRLNEVYTRILKFCLRFRLLTLGGAVLSLVIAFMLASLIGKEFVPTPDLGELKVQFETPVDSTLQYTEAKVKQVDRILRDFPEVVTTYGTINSTGSRGRNRATLRISLKPKQQRERGLKVLVNDIRQQLQSVAGIKVTSVSADDDSISGGLKPIMVSITGPELDQLQKLSDQFMAKVSTVPGIVDLRSSLAEPKPTLAVHLNREAASDLGLSVGQIGQTLRPLLAGDNITTWQDPHGENYDVNVRLPESGRQNLSQLQNLYFTSSNFNQGQQPSLIPLSQVATFEQTLGASQINRRNLFREVLIDANTSGRPAGDIGEDIKQIQQEMKLPPGYKFQTLGGNKNMEESIGYATTALILAILFIYMVLGSQFNSFLHPLTIMASLPLSLIGVFLALFLFQSTLNMFSIIGIIMLMGLVTKNAILLIDFINQAVEEGRSREDAIIQAGQTRLRPILMTTSAMIMGMVPLALGLGEGAEQRAPMAHAIIGGVVTSTLLTLVVVPVIYTYLDDLKNWSIRQVHKYKKASSS</sequence>